<dbReference type="EMBL" id="CP007035">
    <property type="protein sequence ID" value="AHF17334.1"/>
    <property type="molecule type" value="Genomic_DNA"/>
</dbReference>
<accession>W0F799</accession>
<keyword evidence="1" id="KW-1133">Transmembrane helix</keyword>
<evidence type="ECO:0000313" key="3">
    <source>
        <dbReference type="Proteomes" id="UP000003586"/>
    </source>
</evidence>
<evidence type="ECO:0000313" key="2">
    <source>
        <dbReference type="EMBL" id="AHF17334.1"/>
    </source>
</evidence>
<keyword evidence="3" id="KW-1185">Reference proteome</keyword>
<evidence type="ECO:0000256" key="1">
    <source>
        <dbReference type="SAM" id="Phobius"/>
    </source>
</evidence>
<keyword evidence="1" id="KW-0812">Transmembrane</keyword>
<dbReference type="HOGENOM" id="CLU_1766069_0_0_10"/>
<dbReference type="KEGG" id="nso:NIASO_05830"/>
<feature type="transmembrane region" description="Helical" evidence="1">
    <location>
        <begin position="82"/>
        <end position="101"/>
    </location>
</feature>
<organism evidence="2 3">
    <name type="scientific">Niabella soli DSM 19437</name>
    <dbReference type="NCBI Taxonomy" id="929713"/>
    <lineage>
        <taxon>Bacteria</taxon>
        <taxon>Pseudomonadati</taxon>
        <taxon>Bacteroidota</taxon>
        <taxon>Chitinophagia</taxon>
        <taxon>Chitinophagales</taxon>
        <taxon>Chitinophagaceae</taxon>
        <taxon>Niabella</taxon>
    </lineage>
</organism>
<protein>
    <submittedName>
        <fullName evidence="2">Uncharacterized protein</fullName>
    </submittedName>
</protein>
<gene>
    <name evidence="2" type="ORF">NIASO_05830</name>
</gene>
<proteinExistence type="predicted"/>
<reference evidence="2 3" key="1">
    <citation type="submission" date="2013-12" db="EMBL/GenBank/DDBJ databases">
        <authorList>
            <consortium name="DOE Joint Genome Institute"/>
            <person name="Eisen J."/>
            <person name="Huntemann M."/>
            <person name="Han J."/>
            <person name="Chen A."/>
            <person name="Kyrpides N."/>
            <person name="Mavromatis K."/>
            <person name="Markowitz V."/>
            <person name="Palaniappan K."/>
            <person name="Ivanova N."/>
            <person name="Schaumberg A."/>
            <person name="Pati A."/>
            <person name="Liolios K."/>
            <person name="Nordberg H.P."/>
            <person name="Cantor M.N."/>
            <person name="Hua S.X."/>
            <person name="Woyke T."/>
        </authorList>
    </citation>
    <scope>NUCLEOTIDE SEQUENCE [LARGE SCALE GENOMIC DNA]</scope>
    <source>
        <strain evidence="3">DSM 19437</strain>
    </source>
</reference>
<name>W0F799_9BACT</name>
<dbReference type="AlphaFoldDB" id="W0F799"/>
<dbReference type="OrthoDB" id="670138at2"/>
<dbReference type="RefSeq" id="WP_008582852.1">
    <property type="nucleotide sequence ID" value="NZ_CP007035.1"/>
</dbReference>
<dbReference type="STRING" id="929713.NIASO_05830"/>
<keyword evidence="1" id="KW-0472">Membrane</keyword>
<dbReference type="Proteomes" id="UP000003586">
    <property type="component" value="Chromosome"/>
</dbReference>
<sequence length="147" mass="16801">MQQSRIDLKKLRLQIALQYGIELDETTLTILAILLQEGKHLFTPMHTKLAEMAEQMQQSKKTLQVDPDHPRWQAFWHGMGQWGLGLCLAIIALLVVFSITLSNDKKQQDMQQALVWYKEHYEAAQKLIDKAGAGTGTTGKKSRQRNK</sequence>